<evidence type="ECO:0000259" key="1">
    <source>
        <dbReference type="Pfam" id="PF03407"/>
    </source>
</evidence>
<organism evidence="2 3">
    <name type="scientific">Vigna mungo</name>
    <name type="common">Black gram</name>
    <name type="synonym">Phaseolus mungo</name>
    <dbReference type="NCBI Taxonomy" id="3915"/>
    <lineage>
        <taxon>Eukaryota</taxon>
        <taxon>Viridiplantae</taxon>
        <taxon>Streptophyta</taxon>
        <taxon>Embryophyta</taxon>
        <taxon>Tracheophyta</taxon>
        <taxon>Spermatophyta</taxon>
        <taxon>Magnoliopsida</taxon>
        <taxon>eudicotyledons</taxon>
        <taxon>Gunneridae</taxon>
        <taxon>Pentapetalae</taxon>
        <taxon>rosids</taxon>
        <taxon>fabids</taxon>
        <taxon>Fabales</taxon>
        <taxon>Fabaceae</taxon>
        <taxon>Papilionoideae</taxon>
        <taxon>50 kb inversion clade</taxon>
        <taxon>NPAAA clade</taxon>
        <taxon>indigoferoid/millettioid clade</taxon>
        <taxon>Phaseoleae</taxon>
        <taxon>Vigna</taxon>
    </lineage>
</organism>
<dbReference type="InterPro" id="IPR005069">
    <property type="entry name" value="Nucl-diP-sugar_transferase"/>
</dbReference>
<reference evidence="2 3" key="1">
    <citation type="journal article" date="2023" name="Life. Sci Alliance">
        <title>Evolutionary insights into 3D genome organization and epigenetic landscape of Vigna mungo.</title>
        <authorList>
            <person name="Junaid A."/>
            <person name="Singh B."/>
            <person name="Bhatia S."/>
        </authorList>
    </citation>
    <scope>NUCLEOTIDE SEQUENCE [LARGE SCALE GENOMIC DNA]</scope>
    <source>
        <strain evidence="2">Urdbean</strain>
    </source>
</reference>
<dbReference type="PANTHER" id="PTHR46936:SF4">
    <property type="entry name" value="NUCLEOTIDE-DIPHOSPHO-SUGAR TRANSFERASE FAMILY PROTEIN"/>
    <property type="match status" value="1"/>
</dbReference>
<accession>A0AAQ3P619</accession>
<dbReference type="InterPro" id="IPR053250">
    <property type="entry name" value="Glycosyltransferase_77"/>
</dbReference>
<dbReference type="Pfam" id="PF03407">
    <property type="entry name" value="Nucleotid_trans"/>
    <property type="match status" value="1"/>
</dbReference>
<proteinExistence type="predicted"/>
<dbReference type="AlphaFoldDB" id="A0AAQ3P619"/>
<sequence>MSCKCGGDVLIQTNFYYYVPLDTKLFEALYRNEILVFDMGSHMSIVDVGWGSSTFHKIGREKVILIDSILPFGFKPLMCDTDMVLVEGDIHLNIYSFMSQFVSIKIMVHMLP</sequence>
<keyword evidence="3" id="KW-1185">Reference proteome</keyword>
<dbReference type="GO" id="GO:0052636">
    <property type="term" value="F:arabinosyltransferase activity"/>
    <property type="evidence" value="ECO:0007669"/>
    <property type="project" value="TreeGrafter"/>
</dbReference>
<evidence type="ECO:0000313" key="2">
    <source>
        <dbReference type="EMBL" id="WVZ22320.1"/>
    </source>
</evidence>
<protein>
    <recommendedName>
        <fullName evidence="1">Nucleotide-diphospho-sugar transferase domain-containing protein</fullName>
    </recommendedName>
</protein>
<dbReference type="EMBL" id="CP144700">
    <property type="protein sequence ID" value="WVZ22320.1"/>
    <property type="molecule type" value="Genomic_DNA"/>
</dbReference>
<dbReference type="PANTHER" id="PTHR46936">
    <property type="entry name" value="ARABINOSYLTRANSFERASE XEG113"/>
    <property type="match status" value="1"/>
</dbReference>
<dbReference type="Proteomes" id="UP001374535">
    <property type="component" value="Chromosome 1"/>
</dbReference>
<feature type="domain" description="Nucleotide-diphospho-sugar transferase" evidence="1">
    <location>
        <begin position="17"/>
        <end position="86"/>
    </location>
</feature>
<evidence type="ECO:0000313" key="3">
    <source>
        <dbReference type="Proteomes" id="UP001374535"/>
    </source>
</evidence>
<name>A0AAQ3P619_VIGMU</name>
<dbReference type="GO" id="GO:0052325">
    <property type="term" value="P:cell wall pectin biosynthetic process"/>
    <property type="evidence" value="ECO:0007669"/>
    <property type="project" value="TreeGrafter"/>
</dbReference>
<dbReference type="GO" id="GO:0005794">
    <property type="term" value="C:Golgi apparatus"/>
    <property type="evidence" value="ECO:0007669"/>
    <property type="project" value="TreeGrafter"/>
</dbReference>
<gene>
    <name evidence="2" type="ORF">V8G54_000864</name>
</gene>